<dbReference type="Gene3D" id="3.30.70.2330">
    <property type="match status" value="1"/>
</dbReference>
<reference evidence="2" key="1">
    <citation type="submission" date="2017-05" db="UniProtKB">
        <authorList>
            <consortium name="EnsemblMetazoa"/>
        </authorList>
    </citation>
    <scope>IDENTIFICATION</scope>
</reference>
<name>A0A1X7TRH2_AMPQE</name>
<dbReference type="InParanoid" id="A0A1X7TRH2"/>
<evidence type="ECO:0008006" key="3">
    <source>
        <dbReference type="Google" id="ProtNLM"/>
    </source>
</evidence>
<proteinExistence type="predicted"/>
<evidence type="ECO:0000313" key="2">
    <source>
        <dbReference type="EnsemblMetazoa" id="Aqu2.1.17747_001"/>
    </source>
</evidence>
<sequence length="195" mass="22636">IDEFSQQILIPNIRLVSNAVYVVWKWKMKSQVQINTLEPTDEEENYNEEDNEEEKEISVSDSAEDESYETVTFKCIGATREISFQTALRTASSRIRNQDYVPVRLTPEPNNIYDSKAIAFECQLGGKWEKIGYVIKELLDIVHDAIESKEIVKVEFSWIKYITDWRRSGPGHFAGISISKNSRWDKTILKYSSTR</sequence>
<accession>A0A1X7TRH2</accession>
<feature type="region of interest" description="Disordered" evidence="1">
    <location>
        <begin position="38"/>
        <end position="65"/>
    </location>
</feature>
<evidence type="ECO:0000256" key="1">
    <source>
        <dbReference type="SAM" id="MobiDB-lite"/>
    </source>
</evidence>
<feature type="compositionally biased region" description="Acidic residues" evidence="1">
    <location>
        <begin position="39"/>
        <end position="55"/>
    </location>
</feature>
<protein>
    <recommendedName>
        <fullName evidence="3">HIRAN domain-containing protein</fullName>
    </recommendedName>
</protein>
<dbReference type="EnsemblMetazoa" id="Aqu2.1.17747_001">
    <property type="protein sequence ID" value="Aqu2.1.17747_001"/>
    <property type="gene ID" value="Aqu2.1.17747"/>
</dbReference>
<dbReference type="AlphaFoldDB" id="A0A1X7TRH2"/>
<organism evidence="2">
    <name type="scientific">Amphimedon queenslandica</name>
    <name type="common">Sponge</name>
    <dbReference type="NCBI Taxonomy" id="400682"/>
    <lineage>
        <taxon>Eukaryota</taxon>
        <taxon>Metazoa</taxon>
        <taxon>Porifera</taxon>
        <taxon>Demospongiae</taxon>
        <taxon>Heteroscleromorpha</taxon>
        <taxon>Haplosclerida</taxon>
        <taxon>Niphatidae</taxon>
        <taxon>Amphimedon</taxon>
    </lineage>
</organism>